<dbReference type="PANTHER" id="PTHR23277">
    <property type="entry name" value="NECTIN-RELATED"/>
    <property type="match status" value="1"/>
</dbReference>
<feature type="domain" description="Ig-like" evidence="8">
    <location>
        <begin position="24"/>
        <end position="135"/>
    </location>
</feature>
<dbReference type="EMBL" id="UYJE01004257">
    <property type="protein sequence ID" value="VDI26509.1"/>
    <property type="molecule type" value="Genomic_DNA"/>
</dbReference>
<dbReference type="OrthoDB" id="10012075at2759"/>
<evidence type="ECO:0000259" key="8">
    <source>
        <dbReference type="PROSITE" id="PS50835"/>
    </source>
</evidence>
<comment type="subcellular location">
    <subcellularLocation>
        <location evidence="1">Membrane</location>
    </subcellularLocation>
</comment>
<evidence type="ECO:0000256" key="6">
    <source>
        <dbReference type="ARBA" id="ARBA00023180"/>
    </source>
</evidence>
<feature type="domain" description="Ig-like" evidence="8">
    <location>
        <begin position="245"/>
        <end position="332"/>
    </location>
</feature>
<dbReference type="AlphaFoldDB" id="A0A8B6E015"/>
<dbReference type="InterPro" id="IPR007110">
    <property type="entry name" value="Ig-like_dom"/>
</dbReference>
<dbReference type="InterPro" id="IPR036179">
    <property type="entry name" value="Ig-like_dom_sf"/>
</dbReference>
<dbReference type="GO" id="GO:0016020">
    <property type="term" value="C:membrane"/>
    <property type="evidence" value="ECO:0007669"/>
    <property type="project" value="UniProtKB-SubCell"/>
</dbReference>
<dbReference type="GO" id="GO:0005912">
    <property type="term" value="C:adherens junction"/>
    <property type="evidence" value="ECO:0007669"/>
    <property type="project" value="TreeGrafter"/>
</dbReference>
<dbReference type="SUPFAM" id="SSF48726">
    <property type="entry name" value="Immunoglobulin"/>
    <property type="match status" value="1"/>
</dbReference>
<keyword evidence="7" id="KW-1133">Transmembrane helix</keyword>
<dbReference type="Proteomes" id="UP000596742">
    <property type="component" value="Unassembled WGS sequence"/>
</dbReference>
<evidence type="ECO:0000256" key="5">
    <source>
        <dbReference type="ARBA" id="ARBA00023157"/>
    </source>
</evidence>
<keyword evidence="4 7" id="KW-0472">Membrane</keyword>
<evidence type="ECO:0000256" key="3">
    <source>
        <dbReference type="ARBA" id="ARBA00022737"/>
    </source>
</evidence>
<dbReference type="InterPro" id="IPR003599">
    <property type="entry name" value="Ig_sub"/>
</dbReference>
<reference evidence="9" key="1">
    <citation type="submission" date="2018-11" db="EMBL/GenBank/DDBJ databases">
        <authorList>
            <person name="Alioto T."/>
            <person name="Alioto T."/>
        </authorList>
    </citation>
    <scope>NUCLEOTIDE SEQUENCE</scope>
</reference>
<evidence type="ECO:0000256" key="2">
    <source>
        <dbReference type="ARBA" id="ARBA00022729"/>
    </source>
</evidence>
<evidence type="ECO:0000313" key="9">
    <source>
        <dbReference type="EMBL" id="VDI26509.1"/>
    </source>
</evidence>
<dbReference type="SMART" id="SM00409">
    <property type="entry name" value="IG"/>
    <property type="match status" value="2"/>
</dbReference>
<name>A0A8B6E015_MYTGA</name>
<dbReference type="GO" id="GO:0007157">
    <property type="term" value="P:heterophilic cell-cell adhesion via plasma membrane cell adhesion molecules"/>
    <property type="evidence" value="ECO:0007669"/>
    <property type="project" value="TreeGrafter"/>
</dbReference>
<comment type="caution">
    <text evidence="9">The sequence shown here is derived from an EMBL/GenBank/DDBJ whole genome shotgun (WGS) entry which is preliminary data.</text>
</comment>
<dbReference type="PANTHER" id="PTHR23277:SF108">
    <property type="entry name" value="FASCICLIN-3"/>
    <property type="match status" value="1"/>
</dbReference>
<keyword evidence="3" id="KW-0677">Repeat</keyword>
<evidence type="ECO:0000256" key="7">
    <source>
        <dbReference type="SAM" id="Phobius"/>
    </source>
</evidence>
<evidence type="ECO:0000313" key="10">
    <source>
        <dbReference type="Proteomes" id="UP000596742"/>
    </source>
</evidence>
<dbReference type="GO" id="GO:0007156">
    <property type="term" value="P:homophilic cell adhesion via plasma membrane adhesion molecules"/>
    <property type="evidence" value="ECO:0007669"/>
    <property type="project" value="TreeGrafter"/>
</dbReference>
<keyword evidence="2" id="KW-0732">Signal</keyword>
<keyword evidence="10" id="KW-1185">Reference proteome</keyword>
<keyword evidence="5" id="KW-1015">Disulfide bond</keyword>
<dbReference type="InterPro" id="IPR013783">
    <property type="entry name" value="Ig-like_fold"/>
</dbReference>
<protein>
    <recommendedName>
        <fullName evidence="8">Ig-like domain-containing protein</fullName>
    </recommendedName>
</protein>
<dbReference type="PROSITE" id="PS50835">
    <property type="entry name" value="IG_LIKE"/>
    <property type="match status" value="2"/>
</dbReference>
<keyword evidence="7" id="KW-0812">Transmembrane</keyword>
<sequence>MKILYQFGIFWFCFDSAILARVNPRVKFLYHSEGETVFLKCKSIVNRADWVGPAQQNKSGISWVMETDIFGRLRKWNISLFTSGEKVNPSLPHKNKLKIVYNKETGDTILRIRNFSQSDEGLYICHSSPLNGSLSSVRFILQQKNKEVEFIKVFPSTTIILRYNYTAITVDWTGPNHDNNRFISEEIETDTHSIKAKWNVTTYTNNGYFNPVLPHKKRLKIVGDPMRGQFFLQIEDVSYNDADRPSVRLVYRNYTQHDVKRTIGCKADGQPMNYIYRKWEHKSMFNEHIRYLTELGTGILTLPFLEIQNRYQDSGIYVCRVSNGVPDTKGIYYTTGRAHVFSQDEKQLSSHDITIKVLLGVIAVLVVGMGICFWNRYSHSIAETRKNGNVVKQRYRKRIITTLNMPAPEENDDESAHYMEIIDDNILTTSQENNNPIISTADINVVEIRNTDLILEESSLASSDNSNNASEHVDDGYEKPYTTLLVLNPVEITHDYLTTKRKYSNENPAIFATDAFGTTSMYETKPLHHPNARYENVNLKSDENKAEYINLSLKQ</sequence>
<keyword evidence="6" id="KW-0325">Glycoprotein</keyword>
<feature type="transmembrane region" description="Helical" evidence="7">
    <location>
        <begin position="357"/>
        <end position="377"/>
    </location>
</feature>
<dbReference type="Gene3D" id="2.60.40.10">
    <property type="entry name" value="Immunoglobulins"/>
    <property type="match status" value="1"/>
</dbReference>
<gene>
    <name evidence="9" type="ORF">MGAL_10B020111</name>
</gene>
<evidence type="ECO:0000256" key="4">
    <source>
        <dbReference type="ARBA" id="ARBA00023136"/>
    </source>
</evidence>
<proteinExistence type="predicted"/>
<evidence type="ECO:0000256" key="1">
    <source>
        <dbReference type="ARBA" id="ARBA00004370"/>
    </source>
</evidence>
<organism evidence="9 10">
    <name type="scientific">Mytilus galloprovincialis</name>
    <name type="common">Mediterranean mussel</name>
    <dbReference type="NCBI Taxonomy" id="29158"/>
    <lineage>
        <taxon>Eukaryota</taxon>
        <taxon>Metazoa</taxon>
        <taxon>Spiralia</taxon>
        <taxon>Lophotrochozoa</taxon>
        <taxon>Mollusca</taxon>
        <taxon>Bivalvia</taxon>
        <taxon>Autobranchia</taxon>
        <taxon>Pteriomorphia</taxon>
        <taxon>Mytilida</taxon>
        <taxon>Mytiloidea</taxon>
        <taxon>Mytilidae</taxon>
        <taxon>Mytilinae</taxon>
        <taxon>Mytilus</taxon>
    </lineage>
</organism>
<dbReference type="InterPro" id="IPR051427">
    <property type="entry name" value="Nectin/Nectin-like"/>
</dbReference>
<accession>A0A8B6E015</accession>